<name>A0AAU7CDD2_9BACT</name>
<dbReference type="RefSeq" id="WP_406695764.1">
    <property type="nucleotide sequence ID" value="NZ_CP155447.1"/>
</dbReference>
<sequence length="91" mass="10446">MANYPDPIELTLPPGSTLFFNELYPDAFDEDLVQIELANGNILDLGWYHLGAECTHGIYILREYSSGLTKVIAEKETKELKFVLELIKNWR</sequence>
<evidence type="ECO:0000313" key="1">
    <source>
        <dbReference type="EMBL" id="XBH03024.1"/>
    </source>
</evidence>
<accession>A0AAU7CDD2</accession>
<proteinExistence type="predicted"/>
<dbReference type="AlphaFoldDB" id="A0AAU7CDD2"/>
<protein>
    <submittedName>
        <fullName evidence="1">Uncharacterized protein</fullName>
    </submittedName>
</protein>
<dbReference type="EMBL" id="CP155447">
    <property type="protein sequence ID" value="XBH03024.1"/>
    <property type="molecule type" value="Genomic_DNA"/>
</dbReference>
<gene>
    <name evidence="1" type="ORF">V5E97_32670</name>
</gene>
<organism evidence="1">
    <name type="scientific">Singulisphaera sp. Ch08</name>
    <dbReference type="NCBI Taxonomy" id="3120278"/>
    <lineage>
        <taxon>Bacteria</taxon>
        <taxon>Pseudomonadati</taxon>
        <taxon>Planctomycetota</taxon>
        <taxon>Planctomycetia</taxon>
        <taxon>Isosphaerales</taxon>
        <taxon>Isosphaeraceae</taxon>
        <taxon>Singulisphaera</taxon>
    </lineage>
</organism>
<reference evidence="1" key="1">
    <citation type="submission" date="2024-05" db="EMBL/GenBank/DDBJ databases">
        <title>Planctomycetes of the genus Singulisphaera possess chitinolytic capabilities.</title>
        <authorList>
            <person name="Ivanova A."/>
        </authorList>
    </citation>
    <scope>NUCLEOTIDE SEQUENCE</scope>
    <source>
        <strain evidence="1">Ch08T</strain>
    </source>
</reference>